<dbReference type="Proteomes" id="UP000046392">
    <property type="component" value="Unplaced"/>
</dbReference>
<sequence>MFKAYLQTGATKMEFFDYKNVNNFTAGKYGCINGYDDDSKKIAVPVLGGKGITPLCDWRNPISNEEAEQTDYSNYNMDKAINDVTNVIMKCKNEFEAKKTVMKSYKGFNFPNKDKLKTVKRFLSFLYSEIEKRKPMFDLKAMEKSLNPHSLRQYGREQILEEKLNLTKNEKNCCDLVNEFANNHHLNTNQSLQAFKKFLYELSQCINNKHVGDAAYNLEKITLNNIIKTNIIHEDIEICSNEKISSFYYINPDFIINNLLEKTGYYPTGTYIKLILYLNGMSLAQLNSSRCKNRKIMHGVIKLSDFQNSSISYMPSFCTVNETELIQKNGFIAFARHVYSLLNNKHIILKNNDVVGNYLTQIEIISGDNELLNRILSVRGSNRNNNSKSCRLCNINGLDFSKITTCESAEKVEKRFNTDIFFKCQQYYFDIFHDISEGVLPLMSYQIVYWLLKNKIIPKQDLYKLLIRREIRIRKMSDLKYVLHKNSFARLIPDYNKKPKFLLSRREHLIFGRVLLSLLEDVENKNDKVFKECLNELDFSNISLEDSIVEDDVSELDSSLLLTSFEENKEEELDEMPDISVVPKIDQHTK</sequence>
<reference evidence="2" key="1">
    <citation type="submission" date="2017-02" db="UniProtKB">
        <authorList>
            <consortium name="WormBaseParasite"/>
        </authorList>
    </citation>
    <scope>IDENTIFICATION</scope>
</reference>
<name>A0A0N5C0E7_STREA</name>
<evidence type="ECO:0000313" key="1">
    <source>
        <dbReference type="Proteomes" id="UP000046392"/>
    </source>
</evidence>
<keyword evidence="1" id="KW-1185">Reference proteome</keyword>
<evidence type="ECO:0000313" key="2">
    <source>
        <dbReference type="WBParaSite" id="SPAL_0001147600.1"/>
    </source>
</evidence>
<dbReference type="WBParaSite" id="SPAL_0001147600.1">
    <property type="protein sequence ID" value="SPAL_0001147600.1"/>
    <property type="gene ID" value="SPAL_0001147600"/>
</dbReference>
<protein>
    <submittedName>
        <fullName evidence="2">Rhoptry neck protein 5</fullName>
    </submittedName>
</protein>
<accession>A0A0N5C0E7</accession>
<proteinExistence type="predicted"/>
<organism evidence="1 2">
    <name type="scientific">Strongyloides papillosus</name>
    <name type="common">Intestinal threadworm</name>
    <dbReference type="NCBI Taxonomy" id="174720"/>
    <lineage>
        <taxon>Eukaryota</taxon>
        <taxon>Metazoa</taxon>
        <taxon>Ecdysozoa</taxon>
        <taxon>Nematoda</taxon>
        <taxon>Chromadorea</taxon>
        <taxon>Rhabditida</taxon>
        <taxon>Tylenchina</taxon>
        <taxon>Panagrolaimomorpha</taxon>
        <taxon>Strongyloidoidea</taxon>
        <taxon>Strongyloididae</taxon>
        <taxon>Strongyloides</taxon>
    </lineage>
</organism>
<dbReference type="AlphaFoldDB" id="A0A0N5C0E7"/>